<dbReference type="InterPro" id="IPR051910">
    <property type="entry name" value="ComF/GntX_DNA_util-trans"/>
</dbReference>
<dbReference type="CDD" id="cd06223">
    <property type="entry name" value="PRTases_typeI"/>
    <property type="match status" value="1"/>
</dbReference>
<dbReference type="PANTHER" id="PTHR47505:SF1">
    <property type="entry name" value="DNA UTILIZATION PROTEIN YHGH"/>
    <property type="match status" value="1"/>
</dbReference>
<dbReference type="SUPFAM" id="SSF53271">
    <property type="entry name" value="PRTase-like"/>
    <property type="match status" value="1"/>
</dbReference>
<name>A0A0G0X953_9BACT</name>
<sequence length="189" mass="21138">MGVIDFIFPKKCLECGKEGKYICEDCIMKVGPGGPNSIWRYQGVVRKAIIALKYKFATEIADELVSYINLPPSHNCLVPIPSHWYRQNIRGFNQAELLGEKLAVKMGWKFLPNLLVKTHPTPPQVGLKGTPRRQNLRGVFAVSPNILVSQYPSIILFDDVLTTGSTLKEASKVLKEAGVKKLWCLTIAR</sequence>
<evidence type="ECO:0000313" key="3">
    <source>
        <dbReference type="Proteomes" id="UP000033858"/>
    </source>
</evidence>
<comment type="caution">
    <text evidence="2">The sequence shown here is derived from an EMBL/GenBank/DDBJ whole genome shotgun (WGS) entry which is preliminary data.</text>
</comment>
<dbReference type="PANTHER" id="PTHR47505">
    <property type="entry name" value="DNA UTILIZATION PROTEIN YHGH"/>
    <property type="match status" value="1"/>
</dbReference>
<evidence type="ECO:0000256" key="1">
    <source>
        <dbReference type="ARBA" id="ARBA00008007"/>
    </source>
</evidence>
<protein>
    <recommendedName>
        <fullName evidence="4">Phosphoribosyltransferase</fullName>
    </recommendedName>
</protein>
<evidence type="ECO:0000313" key="2">
    <source>
        <dbReference type="EMBL" id="KKR84172.1"/>
    </source>
</evidence>
<evidence type="ECO:0008006" key="4">
    <source>
        <dbReference type="Google" id="ProtNLM"/>
    </source>
</evidence>
<proteinExistence type="inferred from homology"/>
<dbReference type="AlphaFoldDB" id="A0A0G0X953"/>
<organism evidence="2 3">
    <name type="scientific">Candidatus Woesebacteria bacterium GW2011_GWB1_41_10</name>
    <dbReference type="NCBI Taxonomy" id="1618577"/>
    <lineage>
        <taxon>Bacteria</taxon>
        <taxon>Candidatus Woeseibacteriota</taxon>
    </lineage>
</organism>
<dbReference type="Gene3D" id="3.40.50.2020">
    <property type="match status" value="1"/>
</dbReference>
<dbReference type="EMBL" id="LCAE01000049">
    <property type="protein sequence ID" value="KKR84172.1"/>
    <property type="molecule type" value="Genomic_DNA"/>
</dbReference>
<comment type="similarity">
    <text evidence="1">Belongs to the ComF/GntX family.</text>
</comment>
<dbReference type="InterPro" id="IPR029057">
    <property type="entry name" value="PRTase-like"/>
</dbReference>
<dbReference type="InterPro" id="IPR000836">
    <property type="entry name" value="PRTase_dom"/>
</dbReference>
<gene>
    <name evidence="2" type="ORF">UU32_C0049G0010</name>
</gene>
<dbReference type="Proteomes" id="UP000033858">
    <property type="component" value="Unassembled WGS sequence"/>
</dbReference>
<reference evidence="2 3" key="1">
    <citation type="journal article" date="2015" name="Nature">
        <title>rRNA introns, odd ribosomes, and small enigmatic genomes across a large radiation of phyla.</title>
        <authorList>
            <person name="Brown C.T."/>
            <person name="Hug L.A."/>
            <person name="Thomas B.C."/>
            <person name="Sharon I."/>
            <person name="Castelle C.J."/>
            <person name="Singh A."/>
            <person name="Wilkins M.J."/>
            <person name="Williams K.H."/>
            <person name="Banfield J.F."/>
        </authorList>
    </citation>
    <scope>NUCLEOTIDE SEQUENCE [LARGE SCALE GENOMIC DNA]</scope>
</reference>
<accession>A0A0G0X953</accession>